<accession>A0A3Q9IDC4</accession>
<comment type="similarity">
    <text evidence="7">Belongs to the binding-protein-dependent transport system permease family.</text>
</comment>
<dbReference type="PANTHER" id="PTHR43227:SF11">
    <property type="entry name" value="BLL4140 PROTEIN"/>
    <property type="match status" value="1"/>
</dbReference>
<evidence type="ECO:0000256" key="4">
    <source>
        <dbReference type="ARBA" id="ARBA00022692"/>
    </source>
</evidence>
<keyword evidence="3" id="KW-1003">Cell membrane</keyword>
<evidence type="ECO:0000256" key="2">
    <source>
        <dbReference type="ARBA" id="ARBA00022448"/>
    </source>
</evidence>
<keyword evidence="10" id="KW-1185">Reference proteome</keyword>
<dbReference type="Pfam" id="PF00528">
    <property type="entry name" value="BPD_transp_1"/>
    <property type="match status" value="1"/>
</dbReference>
<keyword evidence="2 7" id="KW-0813">Transport</keyword>
<dbReference type="GO" id="GO:0005886">
    <property type="term" value="C:plasma membrane"/>
    <property type="evidence" value="ECO:0007669"/>
    <property type="project" value="UniProtKB-SubCell"/>
</dbReference>
<evidence type="ECO:0000259" key="8">
    <source>
        <dbReference type="PROSITE" id="PS50928"/>
    </source>
</evidence>
<evidence type="ECO:0000256" key="5">
    <source>
        <dbReference type="ARBA" id="ARBA00022989"/>
    </source>
</evidence>
<dbReference type="Gene3D" id="1.10.3720.10">
    <property type="entry name" value="MetI-like"/>
    <property type="match status" value="1"/>
</dbReference>
<feature type="transmembrane region" description="Helical" evidence="7">
    <location>
        <begin position="77"/>
        <end position="97"/>
    </location>
</feature>
<dbReference type="InterPro" id="IPR035906">
    <property type="entry name" value="MetI-like_sf"/>
</dbReference>
<proteinExistence type="inferred from homology"/>
<feature type="transmembrane region" description="Helical" evidence="7">
    <location>
        <begin position="205"/>
        <end position="226"/>
    </location>
</feature>
<feature type="transmembrane region" description="Helical" evidence="7">
    <location>
        <begin position="7"/>
        <end position="27"/>
    </location>
</feature>
<dbReference type="InterPro" id="IPR000515">
    <property type="entry name" value="MetI-like"/>
</dbReference>
<evidence type="ECO:0000256" key="6">
    <source>
        <dbReference type="ARBA" id="ARBA00023136"/>
    </source>
</evidence>
<dbReference type="OrthoDB" id="2637002at2"/>
<sequence length="296" mass="33369">MVKRNKALYLFILPAFLYFFIFAYIPMYGVQIAFKDFIATKGFGGSPWADPLFKHFITFFSSVRFGEIFWNTIRISLYYLLISFPAPIILALMINEVRGTRFKKLVQNITYMPYFISTVVLVGMIDLFFSNSGLVNQLTGLFGLEPVLFLQKEALFDHMYVWSGVWQATGYGSVIYFAALAGVSPELHEAATIDGATRLQRVIHVNIPAIMPTIIIMLIISVGGIMNLSFEKVLLMQKDINIASSEVISTYVYKLGIQKAQYSLSSAVGLFNNLINLALLIMVNRVARKVGETSLW</sequence>
<reference evidence="10" key="1">
    <citation type="submission" date="2018-12" db="EMBL/GenBank/DDBJ databases">
        <title>Complete genome sequence of Paenibacillus sp. MBLB1234.</title>
        <authorList>
            <person name="Nam Y.-D."/>
            <person name="Kang J."/>
            <person name="Chung W.-H."/>
            <person name="Park Y.S."/>
        </authorList>
    </citation>
    <scope>NUCLEOTIDE SEQUENCE [LARGE SCALE GENOMIC DNA]</scope>
    <source>
        <strain evidence="10">MBLB1234</strain>
    </source>
</reference>
<protein>
    <submittedName>
        <fullName evidence="9">Sugar ABC transporter permease</fullName>
    </submittedName>
</protein>
<feature type="domain" description="ABC transmembrane type-1" evidence="8">
    <location>
        <begin position="69"/>
        <end position="283"/>
    </location>
</feature>
<dbReference type="KEGG" id="plut:EI981_01890"/>
<evidence type="ECO:0000256" key="1">
    <source>
        <dbReference type="ARBA" id="ARBA00004651"/>
    </source>
</evidence>
<gene>
    <name evidence="9" type="ORF">EI981_01890</name>
</gene>
<evidence type="ECO:0000256" key="7">
    <source>
        <dbReference type="RuleBase" id="RU363032"/>
    </source>
</evidence>
<feature type="transmembrane region" description="Helical" evidence="7">
    <location>
        <begin position="109"/>
        <end position="129"/>
    </location>
</feature>
<comment type="subcellular location">
    <subcellularLocation>
        <location evidence="1 7">Cell membrane</location>
        <topology evidence="1 7">Multi-pass membrane protein</topology>
    </subcellularLocation>
</comment>
<dbReference type="AlphaFoldDB" id="A0A3Q9IDC4"/>
<evidence type="ECO:0000313" key="9">
    <source>
        <dbReference type="EMBL" id="AZS18083.1"/>
    </source>
</evidence>
<dbReference type="Proteomes" id="UP000270678">
    <property type="component" value="Chromosome"/>
</dbReference>
<dbReference type="InterPro" id="IPR050809">
    <property type="entry name" value="UgpAE/MalFG_permease"/>
</dbReference>
<dbReference type="EMBL" id="CP034346">
    <property type="protein sequence ID" value="AZS18083.1"/>
    <property type="molecule type" value="Genomic_DNA"/>
</dbReference>
<dbReference type="CDD" id="cd06261">
    <property type="entry name" value="TM_PBP2"/>
    <property type="match status" value="1"/>
</dbReference>
<evidence type="ECO:0000256" key="3">
    <source>
        <dbReference type="ARBA" id="ARBA00022475"/>
    </source>
</evidence>
<evidence type="ECO:0000313" key="10">
    <source>
        <dbReference type="Proteomes" id="UP000270678"/>
    </source>
</evidence>
<dbReference type="PANTHER" id="PTHR43227">
    <property type="entry name" value="BLL4140 PROTEIN"/>
    <property type="match status" value="1"/>
</dbReference>
<feature type="transmembrane region" description="Helical" evidence="7">
    <location>
        <begin position="165"/>
        <end position="184"/>
    </location>
</feature>
<feature type="transmembrane region" description="Helical" evidence="7">
    <location>
        <begin position="262"/>
        <end position="283"/>
    </location>
</feature>
<dbReference type="SUPFAM" id="SSF161098">
    <property type="entry name" value="MetI-like"/>
    <property type="match status" value="1"/>
</dbReference>
<keyword evidence="6 7" id="KW-0472">Membrane</keyword>
<dbReference type="PROSITE" id="PS50928">
    <property type="entry name" value="ABC_TM1"/>
    <property type="match status" value="1"/>
</dbReference>
<organism evidence="9 10">
    <name type="scientific">Paenibacillus lutimineralis</name>
    <dbReference type="NCBI Taxonomy" id="2707005"/>
    <lineage>
        <taxon>Bacteria</taxon>
        <taxon>Bacillati</taxon>
        <taxon>Bacillota</taxon>
        <taxon>Bacilli</taxon>
        <taxon>Bacillales</taxon>
        <taxon>Paenibacillaceae</taxon>
        <taxon>Paenibacillus</taxon>
    </lineage>
</organism>
<dbReference type="GO" id="GO:0055085">
    <property type="term" value="P:transmembrane transport"/>
    <property type="evidence" value="ECO:0007669"/>
    <property type="project" value="InterPro"/>
</dbReference>
<keyword evidence="5 7" id="KW-1133">Transmembrane helix</keyword>
<keyword evidence="4 7" id="KW-0812">Transmembrane</keyword>
<name>A0A3Q9IDC4_9BACL</name>